<name>A0ABN0D2X9_9LACO</name>
<evidence type="ECO:0000313" key="1">
    <source>
        <dbReference type="EMBL" id="EGS35973.1"/>
    </source>
</evidence>
<dbReference type="EMBL" id="AFTL01000019">
    <property type="protein sequence ID" value="EGS35973.1"/>
    <property type="molecule type" value="Genomic_DNA"/>
</dbReference>
<sequence length="109" mass="13049">MVQERIAAVDKIYLPDNIRVSVLYDLRDQKGVTTMRDFWKQWSISNHNDEFTPEERDLERQALLWAFRAERNYLNMVAQREGLHQYLFELYNEVLLSESILIDPQSSLN</sequence>
<accession>A0ABN0D2X9</accession>
<reference evidence="1 2" key="1">
    <citation type="submission" date="2011-05" db="EMBL/GenBank/DDBJ databases">
        <authorList>
            <person name="Durkin A.S."/>
            <person name="Kim M."/>
            <person name="Radune D."/>
            <person name="Hostetler J."/>
            <person name="Torralba M."/>
            <person name="Gillis M."/>
            <person name="Methe B."/>
            <person name="Sutton G."/>
            <person name="Nelson K.E."/>
        </authorList>
    </citation>
    <scope>NUCLEOTIDE SEQUENCE [LARGE SCALE GENOMIC DNA]</scope>
    <source>
        <strain evidence="1 2">F0423</strain>
    </source>
</reference>
<keyword evidence="2" id="KW-1185">Reference proteome</keyword>
<gene>
    <name evidence="1" type="ORF">HMPREF9102_1025</name>
</gene>
<evidence type="ECO:0000313" key="2">
    <source>
        <dbReference type="Proteomes" id="UP000006035"/>
    </source>
</evidence>
<organism evidence="1 2">
    <name type="scientific">Limosilactobacillus oris F0423</name>
    <dbReference type="NCBI Taxonomy" id="944562"/>
    <lineage>
        <taxon>Bacteria</taxon>
        <taxon>Bacillati</taxon>
        <taxon>Bacillota</taxon>
        <taxon>Bacilli</taxon>
        <taxon>Lactobacillales</taxon>
        <taxon>Lactobacillaceae</taxon>
        <taxon>Limosilactobacillus</taxon>
    </lineage>
</organism>
<proteinExistence type="predicted"/>
<dbReference type="Proteomes" id="UP000006035">
    <property type="component" value="Unassembled WGS sequence"/>
</dbReference>
<dbReference type="RefSeq" id="WP_003716060.1">
    <property type="nucleotide sequence ID" value="NZ_AFTL01000019.1"/>
</dbReference>
<comment type="caution">
    <text evidence="1">The sequence shown here is derived from an EMBL/GenBank/DDBJ whole genome shotgun (WGS) entry which is preliminary data.</text>
</comment>
<protein>
    <submittedName>
        <fullName evidence="1">Uncharacterized protein</fullName>
    </submittedName>
</protein>